<dbReference type="EMBL" id="LOPU01000018">
    <property type="protein sequence ID" value="KTG10171.1"/>
    <property type="molecule type" value="Genomic_DNA"/>
</dbReference>
<proteinExistence type="predicted"/>
<dbReference type="InterPro" id="IPR001509">
    <property type="entry name" value="Epimerase_deHydtase"/>
</dbReference>
<evidence type="ECO:0000313" key="3">
    <source>
        <dbReference type="Proteomes" id="UP000054387"/>
    </source>
</evidence>
<organism evidence="2 3">
    <name type="scientific">Haloprofundus marisrubri</name>
    <dbReference type="NCBI Taxonomy" id="1514971"/>
    <lineage>
        <taxon>Archaea</taxon>
        <taxon>Methanobacteriati</taxon>
        <taxon>Methanobacteriota</taxon>
        <taxon>Stenosarchaea group</taxon>
        <taxon>Halobacteria</taxon>
        <taxon>Halobacteriales</taxon>
        <taxon>Haloferacaceae</taxon>
        <taxon>Haloprofundus</taxon>
    </lineage>
</organism>
<dbReference type="RefSeq" id="WP_058581526.1">
    <property type="nucleotide sequence ID" value="NZ_LOPU01000018.1"/>
</dbReference>
<dbReference type="STRING" id="1514971.AUR64_11305"/>
<keyword evidence="3" id="KW-1185">Reference proteome</keyword>
<dbReference type="GO" id="GO:0004029">
    <property type="term" value="F:aldehyde dehydrogenase (NAD+) activity"/>
    <property type="evidence" value="ECO:0007669"/>
    <property type="project" value="TreeGrafter"/>
</dbReference>
<evidence type="ECO:0000259" key="1">
    <source>
        <dbReference type="Pfam" id="PF01370"/>
    </source>
</evidence>
<dbReference type="OrthoDB" id="206077at2157"/>
<dbReference type="InterPro" id="IPR036291">
    <property type="entry name" value="NAD(P)-bd_dom_sf"/>
</dbReference>
<protein>
    <submittedName>
        <fullName evidence="2">Epimerase</fullName>
    </submittedName>
</protein>
<accession>A0A0W1R9Z2</accession>
<sequence>MRVFVAGSTGVLGRRLVSQFADRGHEVVGLTRDAAGDEAVAARGGEPVRGDLFDADSLALAAEGADTVIHAATAIPSDPQAGEAAWEKNDRVRREGTRALTTAAASVGASQYLQQSIVWVAANDRGDPFDESSPPRPTRITQSAVDAEQISMAASENAPFSTAILRCGVFYAPDAAHTRQFAERLLRRRLPAIGRGPLGRGDVVIAPIHADDAASAFVAAAESEIEGIWHVVDDESVSTRAFLRTFADYLDAPKPLSIPAWVARATVGSAAVSQFTTSMRTSNEPFRAATDWQPTYPTHHEGLRQVVDQWRRDGTLDALRAGSVDPSPTES</sequence>
<feature type="domain" description="NAD-dependent epimerase/dehydratase" evidence="1">
    <location>
        <begin position="3"/>
        <end position="223"/>
    </location>
</feature>
<dbReference type="AlphaFoldDB" id="A0A0W1R9Z2"/>
<dbReference type="PANTHER" id="PTHR48079:SF6">
    <property type="entry name" value="NAD(P)-BINDING DOMAIN-CONTAINING PROTEIN-RELATED"/>
    <property type="match status" value="1"/>
</dbReference>
<reference evidence="2 3" key="1">
    <citation type="submission" date="2015-12" db="EMBL/GenBank/DDBJ databases">
        <title>Haloprofundus marisrubri gen. nov., sp. nov., an extremely halophilic archaeon isolated from the Discovery deep brine-seawater interface in the Red Sea.</title>
        <authorList>
            <person name="Zhang G."/>
            <person name="Stingl U."/>
            <person name="Rashid M."/>
        </authorList>
    </citation>
    <scope>NUCLEOTIDE SEQUENCE [LARGE SCALE GENOMIC DNA]</scope>
    <source>
        <strain evidence="2 3">SB9</strain>
    </source>
</reference>
<comment type="caution">
    <text evidence="2">The sequence shown here is derived from an EMBL/GenBank/DDBJ whole genome shotgun (WGS) entry which is preliminary data.</text>
</comment>
<dbReference type="PANTHER" id="PTHR48079">
    <property type="entry name" value="PROTEIN YEEZ"/>
    <property type="match status" value="1"/>
</dbReference>
<name>A0A0W1R9Z2_9EURY</name>
<dbReference type="Gene3D" id="3.40.50.720">
    <property type="entry name" value="NAD(P)-binding Rossmann-like Domain"/>
    <property type="match status" value="1"/>
</dbReference>
<dbReference type="SUPFAM" id="SSF51735">
    <property type="entry name" value="NAD(P)-binding Rossmann-fold domains"/>
    <property type="match status" value="1"/>
</dbReference>
<dbReference type="Pfam" id="PF01370">
    <property type="entry name" value="Epimerase"/>
    <property type="match status" value="1"/>
</dbReference>
<evidence type="ECO:0000313" key="2">
    <source>
        <dbReference type="EMBL" id="KTG10171.1"/>
    </source>
</evidence>
<dbReference type="Proteomes" id="UP000054387">
    <property type="component" value="Unassembled WGS sequence"/>
</dbReference>
<gene>
    <name evidence="2" type="ORF">AUR64_11305</name>
</gene>
<dbReference type="GO" id="GO:0005737">
    <property type="term" value="C:cytoplasm"/>
    <property type="evidence" value="ECO:0007669"/>
    <property type="project" value="TreeGrafter"/>
</dbReference>
<dbReference type="InterPro" id="IPR051783">
    <property type="entry name" value="NAD(P)-dependent_oxidoreduct"/>
</dbReference>